<evidence type="ECO:0000313" key="4">
    <source>
        <dbReference type="Proteomes" id="UP001597467"/>
    </source>
</evidence>
<dbReference type="Gene3D" id="3.30.160.670">
    <property type="match status" value="1"/>
</dbReference>
<evidence type="ECO:0000256" key="1">
    <source>
        <dbReference type="SAM" id="SignalP"/>
    </source>
</evidence>
<reference evidence="4" key="1">
    <citation type="journal article" date="2019" name="Int. J. Syst. Evol. Microbiol.">
        <title>The Global Catalogue of Microorganisms (GCM) 10K type strain sequencing project: providing services to taxonomists for standard genome sequencing and annotation.</title>
        <authorList>
            <consortium name="The Broad Institute Genomics Platform"/>
            <consortium name="The Broad Institute Genome Sequencing Center for Infectious Disease"/>
            <person name="Wu L."/>
            <person name="Ma J."/>
        </authorList>
    </citation>
    <scope>NUCLEOTIDE SEQUENCE [LARGE SCALE GENOMIC DNA]</scope>
    <source>
        <strain evidence="4">KCTC 42808</strain>
    </source>
</reference>
<comment type="caution">
    <text evidence="3">The sequence shown here is derived from an EMBL/GenBank/DDBJ whole genome shotgun (WGS) entry which is preliminary data.</text>
</comment>
<dbReference type="RefSeq" id="WP_379900228.1">
    <property type="nucleotide sequence ID" value="NZ_JBHULM010000001.1"/>
</dbReference>
<proteinExistence type="predicted"/>
<accession>A0ABW5JYW7</accession>
<gene>
    <name evidence="3" type="ORF">ACFSSB_01565</name>
</gene>
<dbReference type="InterPro" id="IPR025411">
    <property type="entry name" value="DUF4136"/>
</dbReference>
<dbReference type="Proteomes" id="UP001597467">
    <property type="component" value="Unassembled WGS sequence"/>
</dbReference>
<feature type="chain" id="PRO_5047305896" evidence="1">
    <location>
        <begin position="20"/>
        <end position="179"/>
    </location>
</feature>
<keyword evidence="4" id="KW-1185">Reference proteome</keyword>
<evidence type="ECO:0000259" key="2">
    <source>
        <dbReference type="Pfam" id="PF13590"/>
    </source>
</evidence>
<evidence type="ECO:0000313" key="3">
    <source>
        <dbReference type="EMBL" id="MFD2540993.1"/>
    </source>
</evidence>
<feature type="signal peptide" evidence="1">
    <location>
        <begin position="1"/>
        <end position="19"/>
    </location>
</feature>
<dbReference type="Pfam" id="PF13590">
    <property type="entry name" value="DUF4136"/>
    <property type="match status" value="1"/>
</dbReference>
<feature type="domain" description="DUF4136" evidence="2">
    <location>
        <begin position="26"/>
        <end position="175"/>
    </location>
</feature>
<protein>
    <submittedName>
        <fullName evidence="3">DUF4136 domain-containing protein</fullName>
    </submittedName>
</protein>
<sequence>MKSLNLFSLVTLLLLFGCAATVDIISEYDEEVDFNYYETYVLCLEDFHVDNTKYPNLDNTFVRQLIGDEVDNHMAALGYRTNVFKPQLQAGFKISITEEENIVKNCELDNEFAYWRTCTINTVVYTKETLIVYVSDLEKNQVIWQASIPCELDKSKNALKKETKLLVEQLFLEFPEVNK</sequence>
<keyword evidence="1" id="KW-0732">Signal</keyword>
<name>A0ABW5JYW7_9FLAO</name>
<dbReference type="EMBL" id="JBHULM010000001">
    <property type="protein sequence ID" value="MFD2540993.1"/>
    <property type="molecule type" value="Genomic_DNA"/>
</dbReference>
<dbReference type="PROSITE" id="PS51257">
    <property type="entry name" value="PROKAR_LIPOPROTEIN"/>
    <property type="match status" value="1"/>
</dbReference>
<organism evidence="3 4">
    <name type="scientific">Lacinutrix gracilariae</name>
    <dbReference type="NCBI Taxonomy" id="1747198"/>
    <lineage>
        <taxon>Bacteria</taxon>
        <taxon>Pseudomonadati</taxon>
        <taxon>Bacteroidota</taxon>
        <taxon>Flavobacteriia</taxon>
        <taxon>Flavobacteriales</taxon>
        <taxon>Flavobacteriaceae</taxon>
        <taxon>Lacinutrix</taxon>
    </lineage>
</organism>